<dbReference type="EMBL" id="DF933835">
    <property type="protein sequence ID" value="GAM40474.1"/>
    <property type="molecule type" value="Genomic_DNA"/>
</dbReference>
<evidence type="ECO:0008006" key="3">
    <source>
        <dbReference type="Google" id="ProtNLM"/>
    </source>
</evidence>
<proteinExistence type="predicted"/>
<dbReference type="GO" id="GO:0008080">
    <property type="term" value="F:N-acetyltransferase activity"/>
    <property type="evidence" value="ECO:0007669"/>
    <property type="project" value="TreeGrafter"/>
</dbReference>
<reference evidence="2" key="1">
    <citation type="journal article" date="2015" name="Genome Announc.">
        <title>Draft genome sequence of Talaromyces cellulolyticus strain Y-94, a source of lignocellulosic biomass-degrading enzymes.</title>
        <authorList>
            <person name="Fujii T."/>
            <person name="Koike H."/>
            <person name="Sawayama S."/>
            <person name="Yano S."/>
            <person name="Inoue H."/>
        </authorList>
    </citation>
    <scope>NUCLEOTIDE SEQUENCE [LARGE SCALE GENOMIC DNA]</scope>
    <source>
        <strain evidence="2">Y-94</strain>
    </source>
</reference>
<dbReference type="InterPro" id="IPR052058">
    <property type="entry name" value="Alcohol_O-acetyltransferase"/>
</dbReference>
<protein>
    <recommendedName>
        <fullName evidence="3">Alcohol acetyltransferase</fullName>
    </recommendedName>
</protein>
<organism evidence="1 2">
    <name type="scientific">Talaromyces pinophilus</name>
    <name type="common">Penicillium pinophilum</name>
    <dbReference type="NCBI Taxonomy" id="128442"/>
    <lineage>
        <taxon>Eukaryota</taxon>
        <taxon>Fungi</taxon>
        <taxon>Dikarya</taxon>
        <taxon>Ascomycota</taxon>
        <taxon>Pezizomycotina</taxon>
        <taxon>Eurotiomycetes</taxon>
        <taxon>Eurotiomycetidae</taxon>
        <taxon>Eurotiales</taxon>
        <taxon>Trichocomaceae</taxon>
        <taxon>Talaromyces</taxon>
        <taxon>Talaromyces sect. Talaromyces</taxon>
    </lineage>
</organism>
<evidence type="ECO:0000313" key="2">
    <source>
        <dbReference type="Proteomes" id="UP000053095"/>
    </source>
</evidence>
<dbReference type="AlphaFoldDB" id="A0A6N4SL76"/>
<name>A0A6N4SL76_TALPI</name>
<accession>A0A6N4SL76</accession>
<dbReference type="InterPro" id="IPR010828">
    <property type="entry name" value="Atf2/Sli1-like"/>
</dbReference>
<dbReference type="PANTHER" id="PTHR28037">
    <property type="entry name" value="ALCOHOL O-ACETYLTRANSFERASE 1-RELATED"/>
    <property type="match status" value="1"/>
</dbReference>
<gene>
    <name evidence="1" type="ORF">TCE0_039f12847</name>
</gene>
<sequence length="505" mass="56068">MSTPEPSTRLRPASKIEKRFTVRHALDWYRALIIAGLYTVPKDVAFDTHSISSYIPTVKSCIKTHSFLSATIEGLHGESPVFTRPARLDLQNHIQIIDPESDTYKSEGDELELFRKVVLETHDQPWIDSERIPPWKIVVLPLPDHADSTQKRVYIIYAYSHTHGDAKSALAFHRTFLQGLQTQTADESDQSLIYEPPSSPLPLPLDEACKLKVSWSFLLAPVLAQYMPSIICRLLKIQAAANQLSNDRAYTGEITRYDKDNFRTASQILIVKHDLLAKVLAVCRSQQSKLTGVLNRLIVHALSEILPPETANEFLGQIVVDLRPNIPAYADGMTMGNFVSGAYETASRITPNSDSGKYDVTFWDAVRGTTTRLAAVAGTLDDQPIGLLKYLSNFRSWFLGQLGKKRDSSYEISNIGVFDPTVSNTNTAESTTSHPWAIERTFFSQPANVLGSPLNFQVVTMKGGDMVVTLNWQVGVTGVPDEDGFAKAVLRYIDNGLEKIASGAQ</sequence>
<evidence type="ECO:0000313" key="1">
    <source>
        <dbReference type="EMBL" id="GAM40474.1"/>
    </source>
</evidence>
<keyword evidence="2" id="KW-1185">Reference proteome</keyword>
<dbReference type="PANTHER" id="PTHR28037:SF1">
    <property type="entry name" value="ALCOHOL O-ACETYLTRANSFERASE 1-RELATED"/>
    <property type="match status" value="1"/>
</dbReference>
<comment type="caution">
    <text evidence="1">The sequence shown here is derived from an EMBL/GenBank/DDBJ whole genome shotgun (WGS) entry which is preliminary data.</text>
</comment>
<dbReference type="Pfam" id="PF07247">
    <property type="entry name" value="AATase"/>
    <property type="match status" value="1"/>
</dbReference>
<dbReference type="Proteomes" id="UP000053095">
    <property type="component" value="Unassembled WGS sequence"/>
</dbReference>